<dbReference type="PANTHER" id="PTHR12960:SF0">
    <property type="entry name" value="MRNA EXPORT FACTOR GLE1"/>
    <property type="match status" value="1"/>
</dbReference>
<evidence type="ECO:0000256" key="11">
    <source>
        <dbReference type="ARBA" id="ARBA00023136"/>
    </source>
</evidence>
<keyword evidence="6" id="KW-0509">mRNA transport</keyword>
<dbReference type="GO" id="GO:0005543">
    <property type="term" value="F:phospholipid binding"/>
    <property type="evidence" value="ECO:0007669"/>
    <property type="project" value="TreeGrafter"/>
</dbReference>
<evidence type="ECO:0000256" key="14">
    <source>
        <dbReference type="ARBA" id="ARBA00029983"/>
    </source>
</evidence>
<dbReference type="GO" id="GO:0005737">
    <property type="term" value="C:cytoplasm"/>
    <property type="evidence" value="ECO:0007669"/>
    <property type="project" value="UniProtKB-ARBA"/>
</dbReference>
<evidence type="ECO:0000256" key="4">
    <source>
        <dbReference type="ARBA" id="ARBA00011056"/>
    </source>
</evidence>
<keyword evidence="8" id="KW-0811">Translocation</keyword>
<dbReference type="PANTHER" id="PTHR12960">
    <property type="entry name" value="GLE-1-RELATED"/>
    <property type="match status" value="1"/>
</dbReference>
<evidence type="ECO:0000256" key="17">
    <source>
        <dbReference type="SAM" id="MobiDB-lite"/>
    </source>
</evidence>
<evidence type="ECO:0000256" key="2">
    <source>
        <dbReference type="ARBA" id="ARBA00004567"/>
    </source>
</evidence>
<evidence type="ECO:0000256" key="16">
    <source>
        <dbReference type="ARBA" id="ARBA00075681"/>
    </source>
</evidence>
<keyword evidence="9" id="KW-0175">Coiled coil</keyword>
<keyword evidence="19" id="KW-1185">Reference proteome</keyword>
<name>A0A0X8HT51_9SACH</name>
<dbReference type="AlphaFoldDB" id="A0A0X8HT51"/>
<dbReference type="InterPro" id="IPR012476">
    <property type="entry name" value="GLE1"/>
</dbReference>
<dbReference type="STRING" id="45286.A0A0X8HT51"/>
<keyword evidence="7" id="KW-0653">Protein transport</keyword>
<accession>A0A0X8HT51</accession>
<reference evidence="18 19" key="1">
    <citation type="submission" date="2016-01" db="EMBL/GenBank/DDBJ databases">
        <title>Genome sequence of the yeast Holleya sinecauda.</title>
        <authorList>
            <person name="Dietrich F.S."/>
        </authorList>
    </citation>
    <scope>NUCLEOTIDE SEQUENCE [LARGE SCALE GENOMIC DNA]</scope>
    <source>
        <strain evidence="18 19">ATCC 58844</strain>
    </source>
</reference>
<dbReference type="GO" id="GO:0031965">
    <property type="term" value="C:nuclear membrane"/>
    <property type="evidence" value="ECO:0007669"/>
    <property type="project" value="UniProtKB-SubCell"/>
</dbReference>
<dbReference type="OrthoDB" id="420884at2759"/>
<gene>
    <name evidence="18" type="ORF">AW171_hschr52925</name>
</gene>
<dbReference type="Pfam" id="PF07817">
    <property type="entry name" value="GLE1"/>
    <property type="match status" value="1"/>
</dbReference>
<evidence type="ECO:0000256" key="8">
    <source>
        <dbReference type="ARBA" id="ARBA00023010"/>
    </source>
</evidence>
<keyword evidence="10" id="KW-0906">Nuclear pore complex</keyword>
<dbReference type="EMBL" id="CP014245">
    <property type="protein sequence ID" value="AMD20995.1"/>
    <property type="molecule type" value="Genomic_DNA"/>
</dbReference>
<organism evidence="18 19">
    <name type="scientific">Eremothecium sinecaudum</name>
    <dbReference type="NCBI Taxonomy" id="45286"/>
    <lineage>
        <taxon>Eukaryota</taxon>
        <taxon>Fungi</taxon>
        <taxon>Dikarya</taxon>
        <taxon>Ascomycota</taxon>
        <taxon>Saccharomycotina</taxon>
        <taxon>Saccharomycetes</taxon>
        <taxon>Saccharomycetales</taxon>
        <taxon>Saccharomycetaceae</taxon>
        <taxon>Eremothecium</taxon>
    </lineage>
</organism>
<dbReference type="GeneID" id="28724268"/>
<evidence type="ECO:0000313" key="19">
    <source>
        <dbReference type="Proteomes" id="UP000243052"/>
    </source>
</evidence>
<evidence type="ECO:0000256" key="5">
    <source>
        <dbReference type="ARBA" id="ARBA00022448"/>
    </source>
</evidence>
<evidence type="ECO:0000256" key="6">
    <source>
        <dbReference type="ARBA" id="ARBA00022816"/>
    </source>
</evidence>
<dbReference type="GO" id="GO:0000822">
    <property type="term" value="F:inositol hexakisphosphate binding"/>
    <property type="evidence" value="ECO:0007669"/>
    <property type="project" value="TreeGrafter"/>
</dbReference>
<keyword evidence="11" id="KW-0472">Membrane</keyword>
<dbReference type="GO" id="GO:0016973">
    <property type="term" value="P:poly(A)+ mRNA export from nucleus"/>
    <property type="evidence" value="ECO:0007669"/>
    <property type="project" value="InterPro"/>
</dbReference>
<dbReference type="InterPro" id="IPR038506">
    <property type="entry name" value="GLE1-like_sf"/>
</dbReference>
<sequence length="517" mass="59161">MRFSIDELLDDADSVGIEHSYIGDAADGIQLKLPKFNFVKKDKIDELHESVQAQLAQLNISDKLPKKLSMRFPVSTLHNAPSLSRKASSDTTVPYIIEGDKINVPDGLEIIQFLKNKMARLEEDNNAQVDKVMAQKKQLIEERKRREMELKKKEAEKLKQEEEEKRQLQKQKEAELAAKAAEQRATEMEQRRRAEEERQLHERQKQEQQELAKQEAKKGKYVTSFAAVEAAFLENKKRIESIKHDIVGAVSKDGNLKKLLGAQKRKINPKFGQLTNSTKQLHLILGEMFKLIDEVKQNELAYQWILNFISKAIVSQAETEVRVKPESAVPLATLTLHLLMRYVELKEFFLARLIKKCPFIIGFSCNIDTEEGRIRMGWKRSGDNKWEDDTSYEERIGGIMTIFAVITRLPLPAEFINLRQHPLSLSYSWQILARVANKQPESLTNTHFILLGCWWDAAAAQFLQYYGSQGGKLLKLIASDLTAKVAAKRFVGAARLRILLEEWETKGTIKTFSAMVA</sequence>
<dbReference type="RefSeq" id="XP_017987991.1">
    <property type="nucleotide sequence ID" value="XM_018132728.1"/>
</dbReference>
<evidence type="ECO:0000256" key="7">
    <source>
        <dbReference type="ARBA" id="ARBA00022927"/>
    </source>
</evidence>
<comment type="subcellular location">
    <subcellularLocation>
        <location evidence="1">Nucleus membrane</location>
        <topology evidence="1">Peripheral membrane protein</topology>
        <orientation evidence="1">Cytoplasmic side</orientation>
    </subcellularLocation>
    <subcellularLocation>
        <location evidence="3">Nucleus membrane</location>
        <topology evidence="3">Peripheral membrane protein</topology>
        <orientation evidence="3">Nucleoplasmic side</orientation>
    </subcellularLocation>
    <subcellularLocation>
        <location evidence="2">Nucleus</location>
        <location evidence="2">Nuclear pore complex</location>
    </subcellularLocation>
</comment>
<dbReference type="GO" id="GO:0044614">
    <property type="term" value="C:nuclear pore cytoplasmic filaments"/>
    <property type="evidence" value="ECO:0007669"/>
    <property type="project" value="TreeGrafter"/>
</dbReference>
<keyword evidence="5" id="KW-0813">Transport</keyword>
<keyword evidence="12" id="KW-0539">Nucleus</keyword>
<evidence type="ECO:0000256" key="9">
    <source>
        <dbReference type="ARBA" id="ARBA00023054"/>
    </source>
</evidence>
<evidence type="ECO:0000256" key="13">
    <source>
        <dbReference type="ARBA" id="ARBA00026227"/>
    </source>
</evidence>
<evidence type="ECO:0000256" key="15">
    <source>
        <dbReference type="ARBA" id="ARBA00075092"/>
    </source>
</evidence>
<dbReference type="GO" id="GO:0031369">
    <property type="term" value="F:translation initiation factor binding"/>
    <property type="evidence" value="ECO:0007669"/>
    <property type="project" value="TreeGrafter"/>
</dbReference>
<dbReference type="Gene3D" id="1.25.40.510">
    <property type="entry name" value="GLE1-like"/>
    <property type="match status" value="1"/>
</dbReference>
<proteinExistence type="inferred from homology"/>
<evidence type="ECO:0000313" key="18">
    <source>
        <dbReference type="EMBL" id="AMD20995.1"/>
    </source>
</evidence>
<evidence type="ECO:0000256" key="10">
    <source>
        <dbReference type="ARBA" id="ARBA00023132"/>
    </source>
</evidence>
<feature type="region of interest" description="Disordered" evidence="17">
    <location>
        <begin position="153"/>
        <end position="213"/>
    </location>
</feature>
<dbReference type="Proteomes" id="UP000243052">
    <property type="component" value="Chromosome v"/>
</dbReference>
<protein>
    <recommendedName>
        <fullName evidence="13">mRNA export factor GLE1</fullName>
    </recommendedName>
    <alternativeName>
        <fullName evidence="15">Nuclear pore protein GLE1</fullName>
    </alternativeName>
    <alternativeName>
        <fullName evidence="14">Nucleoporin GLE1</fullName>
    </alternativeName>
    <alternativeName>
        <fullName evidence="16">RNA export factor GLE1</fullName>
    </alternativeName>
</protein>
<evidence type="ECO:0000256" key="12">
    <source>
        <dbReference type="ARBA" id="ARBA00023242"/>
    </source>
</evidence>
<evidence type="ECO:0000256" key="3">
    <source>
        <dbReference type="ARBA" id="ARBA00004620"/>
    </source>
</evidence>
<comment type="similarity">
    <text evidence="4">Belongs to the GLE1 family.</text>
</comment>
<evidence type="ECO:0000256" key="1">
    <source>
        <dbReference type="ARBA" id="ARBA00004335"/>
    </source>
</evidence>
<dbReference type="FunFam" id="1.25.40.510:FF:000003">
    <property type="entry name" value="Nucleoporin GLE1"/>
    <property type="match status" value="1"/>
</dbReference>
<dbReference type="GO" id="GO:0015031">
    <property type="term" value="P:protein transport"/>
    <property type="evidence" value="ECO:0007669"/>
    <property type="project" value="UniProtKB-KW"/>
</dbReference>